<dbReference type="AlphaFoldDB" id="A0A4V2SGA3"/>
<feature type="domain" description="Bacterial type II secretion system protein E" evidence="2">
    <location>
        <begin position="200"/>
        <end position="214"/>
    </location>
</feature>
<dbReference type="InterPro" id="IPR006321">
    <property type="entry name" value="PilT/PilU"/>
</dbReference>
<dbReference type="GO" id="GO:0005524">
    <property type="term" value="F:ATP binding"/>
    <property type="evidence" value="ECO:0007669"/>
    <property type="project" value="InterPro"/>
</dbReference>
<sequence length="378" mass="42065">MERDQASKFVNDLLRLMVTRSGSDLFLTADFPPAIKVDGKVTKVSPQPLTGQHTLQLARAVMNDKQAAEFERTKECNFAISPLGVGRFRVNAFMQQGQVGLVLRTIPQTLPTIDSLGLPGVLKEIAMTKRGLVIFVGATGSGKSTSLAAMVDWRNEHSYGHIITVEDPIEFVHPHKNCIVTQREVGVDTDGWEQALKNTLRQAPDVILMGEIRDRETMEHAVAFSETGHLCMATLHANSANQALDRIINFFPEERRGQLLMDLSLNLKALVSQRLLPREQGRGRIAAVEIMLNTPLVSDMIFKGEIGEIKELMKRSRELGMQTFDQSLFDLYEAGAVGYEDALRNADSVNDLRLQIKLNSQRARSRDLAAGTENMRVI</sequence>
<dbReference type="RefSeq" id="WP_132648919.1">
    <property type="nucleotide sequence ID" value="NZ_CP181386.1"/>
</dbReference>
<dbReference type="Gene3D" id="3.30.450.90">
    <property type="match status" value="1"/>
</dbReference>
<evidence type="ECO:0000313" key="4">
    <source>
        <dbReference type="Proteomes" id="UP000295106"/>
    </source>
</evidence>
<dbReference type="InterPro" id="IPR050921">
    <property type="entry name" value="T4SS_GSP_E_ATPase"/>
</dbReference>
<gene>
    <name evidence="3" type="ORF">EV684_113119</name>
</gene>
<dbReference type="InterPro" id="IPR027417">
    <property type="entry name" value="P-loop_NTPase"/>
</dbReference>
<evidence type="ECO:0000313" key="3">
    <source>
        <dbReference type="EMBL" id="TCP00488.1"/>
    </source>
</evidence>
<dbReference type="InterPro" id="IPR001482">
    <property type="entry name" value="T2SS/T4SS_dom"/>
</dbReference>
<dbReference type="Proteomes" id="UP000295106">
    <property type="component" value="Unassembled WGS sequence"/>
</dbReference>
<dbReference type="OrthoDB" id="5790493at2"/>
<organism evidence="3 4">
    <name type="scientific">Rubrivivax gelatinosus</name>
    <name type="common">Rhodocyclus gelatinosus</name>
    <name type="synonym">Rhodopseudomonas gelatinosa</name>
    <dbReference type="NCBI Taxonomy" id="28068"/>
    <lineage>
        <taxon>Bacteria</taxon>
        <taxon>Pseudomonadati</taxon>
        <taxon>Pseudomonadota</taxon>
        <taxon>Betaproteobacteria</taxon>
        <taxon>Burkholderiales</taxon>
        <taxon>Sphaerotilaceae</taxon>
        <taxon>Rubrivivax</taxon>
    </lineage>
</organism>
<name>A0A4V2SGA3_RUBGE</name>
<comment type="similarity">
    <text evidence="1">Belongs to the GSP E family.</text>
</comment>
<dbReference type="GeneID" id="99682830"/>
<dbReference type="CDD" id="cd01131">
    <property type="entry name" value="PilT"/>
    <property type="match status" value="1"/>
</dbReference>
<evidence type="ECO:0000256" key="1">
    <source>
        <dbReference type="ARBA" id="ARBA00006611"/>
    </source>
</evidence>
<dbReference type="PANTHER" id="PTHR30486">
    <property type="entry name" value="TWITCHING MOTILITY PROTEIN PILT"/>
    <property type="match status" value="1"/>
</dbReference>
<dbReference type="NCBIfam" id="TIGR01420">
    <property type="entry name" value="pilT_fam"/>
    <property type="match status" value="1"/>
</dbReference>
<reference evidence="3 4" key="1">
    <citation type="submission" date="2019-03" db="EMBL/GenBank/DDBJ databases">
        <title>Genomic Encyclopedia of Type Strains, Phase IV (KMG-IV): sequencing the most valuable type-strain genomes for metagenomic binning, comparative biology and taxonomic classification.</title>
        <authorList>
            <person name="Goeker M."/>
        </authorList>
    </citation>
    <scope>NUCLEOTIDE SEQUENCE [LARGE SCALE GENOMIC DNA]</scope>
    <source>
        <strain evidence="3 4">DSM 1709</strain>
    </source>
</reference>
<dbReference type="GO" id="GO:0016887">
    <property type="term" value="F:ATP hydrolysis activity"/>
    <property type="evidence" value="ECO:0007669"/>
    <property type="project" value="InterPro"/>
</dbReference>
<accession>A0A4V2SGA3</accession>
<dbReference type="SUPFAM" id="SSF52540">
    <property type="entry name" value="P-loop containing nucleoside triphosphate hydrolases"/>
    <property type="match status" value="1"/>
</dbReference>
<proteinExistence type="inferred from homology"/>
<dbReference type="Gene3D" id="3.40.50.300">
    <property type="entry name" value="P-loop containing nucleotide triphosphate hydrolases"/>
    <property type="match status" value="1"/>
</dbReference>
<dbReference type="PROSITE" id="PS00662">
    <property type="entry name" value="T2SP_E"/>
    <property type="match status" value="1"/>
</dbReference>
<dbReference type="Pfam" id="PF00437">
    <property type="entry name" value="T2SSE"/>
    <property type="match status" value="1"/>
</dbReference>
<comment type="caution">
    <text evidence="3">The sequence shown here is derived from an EMBL/GenBank/DDBJ whole genome shotgun (WGS) entry which is preliminary data.</text>
</comment>
<dbReference type="FunFam" id="3.40.50.300:FF:001116">
    <property type="entry name" value="Type IV pili twitching motility protein PilT"/>
    <property type="match status" value="1"/>
</dbReference>
<dbReference type="PANTHER" id="PTHR30486:SF12">
    <property type="entry name" value="TYPE IV PILUS ATPASE PILU"/>
    <property type="match status" value="1"/>
</dbReference>
<dbReference type="EMBL" id="SLXD01000013">
    <property type="protein sequence ID" value="TCP00488.1"/>
    <property type="molecule type" value="Genomic_DNA"/>
</dbReference>
<evidence type="ECO:0000259" key="2">
    <source>
        <dbReference type="PROSITE" id="PS00662"/>
    </source>
</evidence>
<protein>
    <submittedName>
        <fullName evidence="3">Twitching motility protein PilU</fullName>
    </submittedName>
</protein>